<evidence type="ECO:0000313" key="3">
    <source>
        <dbReference type="EMBL" id="MEM5499643.1"/>
    </source>
</evidence>
<dbReference type="Gene3D" id="1.10.10.10">
    <property type="entry name" value="Winged helix-like DNA-binding domain superfamily/Winged helix DNA-binding domain"/>
    <property type="match status" value="1"/>
</dbReference>
<feature type="domain" description="Helix-turn-helix type 11" evidence="1">
    <location>
        <begin position="6"/>
        <end position="59"/>
    </location>
</feature>
<keyword evidence="4" id="KW-1185">Reference proteome</keyword>
<dbReference type="PROSITE" id="PS52050">
    <property type="entry name" value="WYL"/>
    <property type="match status" value="1"/>
</dbReference>
<gene>
    <name evidence="3" type="ORF">WNY77_19685</name>
</gene>
<organism evidence="3 4">
    <name type="scientific">Paraglaciecola mesophila</name>
    <dbReference type="NCBI Taxonomy" id="197222"/>
    <lineage>
        <taxon>Bacteria</taxon>
        <taxon>Pseudomonadati</taxon>
        <taxon>Pseudomonadota</taxon>
        <taxon>Gammaproteobacteria</taxon>
        <taxon>Alteromonadales</taxon>
        <taxon>Alteromonadaceae</taxon>
        <taxon>Paraglaciecola</taxon>
    </lineage>
</organism>
<dbReference type="Pfam" id="PF13280">
    <property type="entry name" value="WYL"/>
    <property type="match status" value="1"/>
</dbReference>
<dbReference type="InterPro" id="IPR051534">
    <property type="entry name" value="CBASS_pafABC_assoc_protein"/>
</dbReference>
<accession>A0ABU9T0H2</accession>
<evidence type="ECO:0000259" key="1">
    <source>
        <dbReference type="Pfam" id="PF08279"/>
    </source>
</evidence>
<comment type="caution">
    <text evidence="3">The sequence shown here is derived from an EMBL/GenBank/DDBJ whole genome shotgun (WGS) entry which is preliminary data.</text>
</comment>
<dbReference type="PANTHER" id="PTHR34580:SF3">
    <property type="entry name" value="PROTEIN PAFB"/>
    <property type="match status" value="1"/>
</dbReference>
<dbReference type="Proteomes" id="UP001461163">
    <property type="component" value="Unassembled WGS sequence"/>
</dbReference>
<name>A0ABU9T0H2_9ALTE</name>
<reference evidence="3 4" key="1">
    <citation type="submission" date="2024-03" db="EMBL/GenBank/DDBJ databases">
        <title>Community enrichment and isolation of bacterial strains for fucoidan degradation.</title>
        <authorList>
            <person name="Sichert A."/>
        </authorList>
    </citation>
    <scope>NUCLEOTIDE SEQUENCE [LARGE SCALE GENOMIC DNA]</scope>
    <source>
        <strain evidence="3 4">AS12</strain>
    </source>
</reference>
<sequence>MRKAERLNDIVHHLRRMHQAVTAQTLAETLEVSHRTIYRDIQDLIYSGVPILGEAGVGYVIDKKYHLPPIMFDADELEAIALGIGMVSNWTDKKFAEKAQSAYKKIQATLPAPLINELHQISTFSAPSRYKIPWVVNFTEVRECIRRKHLVSFTYTDLSEQQSQRTIRPLALISFSPIWLLAGWCELRGAFRNFRLDRISEFAKLNTRYQDEKDKSLATYLKMVKEEEDANNGTHCDSAG</sequence>
<dbReference type="InterPro" id="IPR026881">
    <property type="entry name" value="WYL_dom"/>
</dbReference>
<protein>
    <submittedName>
        <fullName evidence="3">YafY family protein</fullName>
    </submittedName>
</protein>
<dbReference type="PANTHER" id="PTHR34580">
    <property type="match status" value="1"/>
</dbReference>
<proteinExistence type="predicted"/>
<dbReference type="InterPro" id="IPR036390">
    <property type="entry name" value="WH_DNA-bd_sf"/>
</dbReference>
<dbReference type="EMBL" id="JBBMQS010000016">
    <property type="protein sequence ID" value="MEM5499643.1"/>
    <property type="molecule type" value="Genomic_DNA"/>
</dbReference>
<dbReference type="Pfam" id="PF08279">
    <property type="entry name" value="HTH_11"/>
    <property type="match status" value="1"/>
</dbReference>
<feature type="domain" description="WYL" evidence="2">
    <location>
        <begin position="137"/>
        <end position="201"/>
    </location>
</feature>
<evidence type="ECO:0000313" key="4">
    <source>
        <dbReference type="Proteomes" id="UP001461163"/>
    </source>
</evidence>
<dbReference type="InterPro" id="IPR036388">
    <property type="entry name" value="WH-like_DNA-bd_sf"/>
</dbReference>
<dbReference type="SUPFAM" id="SSF46785">
    <property type="entry name" value="Winged helix' DNA-binding domain"/>
    <property type="match status" value="1"/>
</dbReference>
<dbReference type="InterPro" id="IPR013196">
    <property type="entry name" value="HTH_11"/>
</dbReference>
<evidence type="ECO:0000259" key="2">
    <source>
        <dbReference type="Pfam" id="PF13280"/>
    </source>
</evidence>
<dbReference type="RefSeq" id="WP_006994230.1">
    <property type="nucleotide sequence ID" value="NZ_JBBMQS010000016.1"/>
</dbReference>